<keyword evidence="3" id="KW-0808">Transferase</keyword>
<dbReference type="InterPro" id="IPR002654">
    <property type="entry name" value="Glyco_trans_25"/>
</dbReference>
<evidence type="ECO:0000256" key="3">
    <source>
        <dbReference type="ARBA" id="ARBA00022679"/>
    </source>
</evidence>
<dbReference type="Proteomes" id="UP001208570">
    <property type="component" value="Unassembled WGS sequence"/>
</dbReference>
<keyword evidence="6" id="KW-1185">Reference proteome</keyword>
<evidence type="ECO:0000256" key="1">
    <source>
        <dbReference type="ARBA" id="ARBA00006721"/>
    </source>
</evidence>
<evidence type="ECO:0000259" key="4">
    <source>
        <dbReference type="Pfam" id="PF01755"/>
    </source>
</evidence>
<gene>
    <name evidence="5" type="ORF">LSH36_790g01072</name>
</gene>
<proteinExistence type="inferred from homology"/>
<keyword evidence="2" id="KW-0328">Glycosyltransferase</keyword>
<dbReference type="Pfam" id="PF01755">
    <property type="entry name" value="Glyco_transf_25"/>
    <property type="match status" value="1"/>
</dbReference>
<evidence type="ECO:0000313" key="6">
    <source>
        <dbReference type="Proteomes" id="UP001208570"/>
    </source>
</evidence>
<evidence type="ECO:0000256" key="2">
    <source>
        <dbReference type="ARBA" id="ARBA00022676"/>
    </source>
</evidence>
<dbReference type="EMBL" id="JAODUP010000790">
    <property type="protein sequence ID" value="KAK2144061.1"/>
    <property type="molecule type" value="Genomic_DNA"/>
</dbReference>
<dbReference type="AlphaFoldDB" id="A0AAD9IZW7"/>
<accession>A0AAD9IZW7</accession>
<organism evidence="5 6">
    <name type="scientific">Paralvinella palmiformis</name>
    <dbReference type="NCBI Taxonomy" id="53620"/>
    <lineage>
        <taxon>Eukaryota</taxon>
        <taxon>Metazoa</taxon>
        <taxon>Spiralia</taxon>
        <taxon>Lophotrochozoa</taxon>
        <taxon>Annelida</taxon>
        <taxon>Polychaeta</taxon>
        <taxon>Sedentaria</taxon>
        <taxon>Canalipalpata</taxon>
        <taxon>Terebellida</taxon>
        <taxon>Terebelliformia</taxon>
        <taxon>Alvinellidae</taxon>
        <taxon>Paralvinella</taxon>
    </lineage>
</organism>
<dbReference type="PANTHER" id="PTHR10730:SF53">
    <property type="entry name" value="GLYCOSYLTRANSFERASE 25 FAMILY MEMBER"/>
    <property type="match status" value="1"/>
</dbReference>
<name>A0AAD9IZW7_9ANNE</name>
<protein>
    <recommendedName>
        <fullName evidence="4">Glycosyl transferase family 25 domain-containing protein</fullName>
    </recommendedName>
</protein>
<dbReference type="InterPro" id="IPR050757">
    <property type="entry name" value="Collagen_mod_GT25"/>
</dbReference>
<reference evidence="5" key="1">
    <citation type="journal article" date="2023" name="Mol. Biol. Evol.">
        <title>Third-Generation Sequencing Reveals the Adaptive Role of the Epigenome in Three Deep-Sea Polychaetes.</title>
        <authorList>
            <person name="Perez M."/>
            <person name="Aroh O."/>
            <person name="Sun Y."/>
            <person name="Lan Y."/>
            <person name="Juniper S.K."/>
            <person name="Young C.R."/>
            <person name="Angers B."/>
            <person name="Qian P.Y."/>
        </authorList>
    </citation>
    <scope>NUCLEOTIDE SEQUENCE</scope>
    <source>
        <strain evidence="5">P08H-3</strain>
    </source>
</reference>
<dbReference type="PANTHER" id="PTHR10730">
    <property type="entry name" value="PROCOLLAGEN-LYSINE,2-OXOGLUTARATE 5-DIOXYGENASE/GLYCOSYLTRANSFERASE 25 FAMILY MEMBER"/>
    <property type="match status" value="1"/>
</dbReference>
<dbReference type="GO" id="GO:0050211">
    <property type="term" value="F:procollagen galactosyltransferase activity"/>
    <property type="evidence" value="ECO:0007669"/>
    <property type="project" value="TreeGrafter"/>
</dbReference>
<sequence length="204" mass="23613">MVKKNYGKVMVLEDDIRFEMFFKQNLQQLLDEVETSKIKWDLIYLGRKRLKISLESYLEGVNRLVWPHYSYWTLGYVLSLSGAQKLLAQRPLGKMLPVDEYLPVMFDKHPKEQWLNHFSPRDLVALSAQPLLLYPTHYTGEPGYFTDTEDSEVVSIWNEHGAPESRQPDTMLGDTEHGMISDQGAGLLRSDVKADATMFRNDEL</sequence>
<comment type="caution">
    <text evidence="5">The sequence shown here is derived from an EMBL/GenBank/DDBJ whole genome shotgun (WGS) entry which is preliminary data.</text>
</comment>
<feature type="domain" description="Glycosyl transferase family 25" evidence="4">
    <location>
        <begin position="1"/>
        <end position="100"/>
    </location>
</feature>
<comment type="similarity">
    <text evidence="1">Belongs to the glycosyltransferase 25 family.</text>
</comment>
<evidence type="ECO:0000313" key="5">
    <source>
        <dbReference type="EMBL" id="KAK2144061.1"/>
    </source>
</evidence>